<dbReference type="Proteomes" id="UP001304650">
    <property type="component" value="Chromosome"/>
</dbReference>
<proteinExistence type="predicted"/>
<evidence type="ECO:0000259" key="2">
    <source>
        <dbReference type="Pfam" id="PF22570"/>
    </source>
</evidence>
<evidence type="ECO:0000313" key="3">
    <source>
        <dbReference type="EMBL" id="WNR46412.1"/>
    </source>
</evidence>
<accession>A0AA96LQI8</accession>
<name>A0AA96LQI8_9BACL</name>
<keyword evidence="1" id="KW-0812">Transmembrane</keyword>
<reference evidence="3" key="1">
    <citation type="submission" date="2022-02" db="EMBL/GenBank/DDBJ databases">
        <title>Paenibacillus sp. MBLB1832 Whole Genome Shotgun Sequencing.</title>
        <authorList>
            <person name="Hwang C.Y."/>
            <person name="Cho E.-S."/>
            <person name="Seo M.-J."/>
        </authorList>
    </citation>
    <scope>NUCLEOTIDE SEQUENCE</scope>
    <source>
        <strain evidence="3">MBLB1832</strain>
    </source>
</reference>
<keyword evidence="1" id="KW-0472">Membrane</keyword>
<feature type="domain" description="LiaF transmembrane" evidence="2">
    <location>
        <begin position="1"/>
        <end position="94"/>
    </location>
</feature>
<feature type="transmembrane region" description="Helical" evidence="1">
    <location>
        <begin position="48"/>
        <end position="66"/>
    </location>
</feature>
<dbReference type="InterPro" id="IPR054331">
    <property type="entry name" value="LiaF_TM"/>
</dbReference>
<feature type="transmembrane region" description="Helical" evidence="1">
    <location>
        <begin position="6"/>
        <end position="36"/>
    </location>
</feature>
<dbReference type="KEGG" id="proo:MJB10_10055"/>
<protein>
    <recommendedName>
        <fullName evidence="2">LiaF transmembrane domain-containing protein</fullName>
    </recommendedName>
</protein>
<evidence type="ECO:0000313" key="4">
    <source>
        <dbReference type="Proteomes" id="UP001304650"/>
    </source>
</evidence>
<keyword evidence="4" id="KW-1185">Reference proteome</keyword>
<keyword evidence="1" id="KW-1133">Transmembrane helix</keyword>
<organism evidence="3 4">
    <name type="scientific">Paenibacillus roseopurpureus</name>
    <dbReference type="NCBI Taxonomy" id="2918901"/>
    <lineage>
        <taxon>Bacteria</taxon>
        <taxon>Bacillati</taxon>
        <taxon>Bacillota</taxon>
        <taxon>Bacilli</taxon>
        <taxon>Bacillales</taxon>
        <taxon>Paenibacillaceae</taxon>
        <taxon>Paenibacillus</taxon>
    </lineage>
</organism>
<dbReference type="Pfam" id="PF22570">
    <property type="entry name" value="LiaF-TM"/>
    <property type="match status" value="1"/>
</dbReference>
<evidence type="ECO:0000256" key="1">
    <source>
        <dbReference type="SAM" id="Phobius"/>
    </source>
</evidence>
<sequence length="96" mass="10946">MFITYAVMFFFCNLFGWGSMSYLWPGFLLGIAIGLYELQLFERSRDRSIWMAAMVLGGISAGFFALTVLFKLGIYVIALILVIAGLSMIFRKRRLL</sequence>
<gene>
    <name evidence="3" type="ORF">MJB10_10055</name>
</gene>
<dbReference type="AlphaFoldDB" id="A0AA96LQI8"/>
<dbReference type="EMBL" id="CP130319">
    <property type="protein sequence ID" value="WNR46412.1"/>
    <property type="molecule type" value="Genomic_DNA"/>
</dbReference>
<feature type="transmembrane region" description="Helical" evidence="1">
    <location>
        <begin position="72"/>
        <end position="90"/>
    </location>
</feature>